<keyword evidence="5" id="KW-0804">Transcription</keyword>
<comment type="similarity">
    <text evidence="1">Belongs to the sigma-70 factor family. ECF subfamily.</text>
</comment>
<protein>
    <submittedName>
        <fullName evidence="7">RNA polymerase, sigma-24 subunit, ECF subfamily</fullName>
    </submittedName>
</protein>
<organism evidence="7 8">
    <name type="scientific">Haliscomenobacter hydrossis (strain ATCC 27775 / DSM 1100 / LMG 10767 / O)</name>
    <dbReference type="NCBI Taxonomy" id="760192"/>
    <lineage>
        <taxon>Bacteria</taxon>
        <taxon>Pseudomonadati</taxon>
        <taxon>Bacteroidota</taxon>
        <taxon>Saprospiria</taxon>
        <taxon>Saprospirales</taxon>
        <taxon>Haliscomenobacteraceae</taxon>
        <taxon>Haliscomenobacter</taxon>
    </lineage>
</organism>
<evidence type="ECO:0000256" key="3">
    <source>
        <dbReference type="ARBA" id="ARBA00023082"/>
    </source>
</evidence>
<dbReference type="PANTHER" id="PTHR43133:SF8">
    <property type="entry name" value="RNA POLYMERASE SIGMA FACTOR HI_1459-RELATED"/>
    <property type="match status" value="1"/>
</dbReference>
<evidence type="ECO:0000313" key="8">
    <source>
        <dbReference type="Proteomes" id="UP000008461"/>
    </source>
</evidence>
<dbReference type="SUPFAM" id="SSF88946">
    <property type="entry name" value="Sigma2 domain of RNA polymerase sigma factors"/>
    <property type="match status" value="1"/>
</dbReference>
<sequence length="180" mass="20899">MPKDTKSSNAISHWIGAHEAALQRFIRSKTPDAAQVEDILQDVWTKLLEHPAPESIRHLRNWLFTVARNLMLDRRRKQKALCFSQLAPEVATNLDLYFNAWASAELPSDVLESQEFWDALQAELARLPPAQREVFVQHELEAIPMKELSLRSGIPINTLLSRKRYAVLHLRKRFELLKRK</sequence>
<accession>F4L7K8</accession>
<evidence type="ECO:0000256" key="4">
    <source>
        <dbReference type="ARBA" id="ARBA00023125"/>
    </source>
</evidence>
<dbReference type="InterPro" id="IPR007627">
    <property type="entry name" value="RNA_pol_sigma70_r2"/>
</dbReference>
<dbReference type="Pfam" id="PF04542">
    <property type="entry name" value="Sigma70_r2"/>
    <property type="match status" value="1"/>
</dbReference>
<keyword evidence="7" id="KW-0614">Plasmid</keyword>
<dbReference type="EMBL" id="CP002692">
    <property type="protein sequence ID" value="AEE54366.1"/>
    <property type="molecule type" value="Genomic_DNA"/>
</dbReference>
<evidence type="ECO:0000259" key="6">
    <source>
        <dbReference type="Pfam" id="PF04542"/>
    </source>
</evidence>
<evidence type="ECO:0000256" key="1">
    <source>
        <dbReference type="ARBA" id="ARBA00010641"/>
    </source>
</evidence>
<dbReference type="InterPro" id="IPR039425">
    <property type="entry name" value="RNA_pol_sigma-70-like"/>
</dbReference>
<dbReference type="Gene3D" id="1.10.10.10">
    <property type="entry name" value="Winged helix-like DNA-binding domain superfamily/Winged helix DNA-binding domain"/>
    <property type="match status" value="1"/>
</dbReference>
<geneLocation type="plasmid" evidence="7 8">
    <name>pHALHY01</name>
</geneLocation>
<dbReference type="OrthoDB" id="9784272at2"/>
<dbReference type="GO" id="GO:0006352">
    <property type="term" value="P:DNA-templated transcription initiation"/>
    <property type="evidence" value="ECO:0007669"/>
    <property type="project" value="InterPro"/>
</dbReference>
<keyword evidence="8" id="KW-1185">Reference proteome</keyword>
<dbReference type="InterPro" id="IPR013324">
    <property type="entry name" value="RNA_pol_sigma_r3/r4-like"/>
</dbReference>
<dbReference type="AlphaFoldDB" id="F4L7K8"/>
<dbReference type="InterPro" id="IPR036388">
    <property type="entry name" value="WH-like_DNA-bd_sf"/>
</dbReference>
<name>F4L7K8_HALH1</name>
<gene>
    <name evidence="7" type="ordered locus">Halhy_6550</name>
</gene>
<evidence type="ECO:0000256" key="2">
    <source>
        <dbReference type="ARBA" id="ARBA00023015"/>
    </source>
</evidence>
<dbReference type="InterPro" id="IPR014284">
    <property type="entry name" value="RNA_pol_sigma-70_dom"/>
</dbReference>
<dbReference type="GO" id="GO:0016987">
    <property type="term" value="F:sigma factor activity"/>
    <property type="evidence" value="ECO:0007669"/>
    <property type="project" value="UniProtKB-KW"/>
</dbReference>
<dbReference type="HOGENOM" id="CLU_047691_12_0_10"/>
<proteinExistence type="inferred from homology"/>
<reference key="2">
    <citation type="submission" date="2011-04" db="EMBL/GenBank/DDBJ databases">
        <title>Complete sequence of plasmid 1 of Haliscomenobacter hydrossis DSM 1100.</title>
        <authorList>
            <consortium name="US DOE Joint Genome Institute (JGI-PGF)"/>
            <person name="Lucas S."/>
            <person name="Han J."/>
            <person name="Lapidus A."/>
            <person name="Bruce D."/>
            <person name="Goodwin L."/>
            <person name="Pitluck S."/>
            <person name="Peters L."/>
            <person name="Kyrpides N."/>
            <person name="Mavromatis K."/>
            <person name="Ivanova N."/>
            <person name="Ovchinnikova G."/>
            <person name="Pagani I."/>
            <person name="Daligault H."/>
            <person name="Detter J.C."/>
            <person name="Han C."/>
            <person name="Land M."/>
            <person name="Hauser L."/>
            <person name="Markowitz V."/>
            <person name="Cheng J.-F."/>
            <person name="Hugenholtz P."/>
            <person name="Woyke T."/>
            <person name="Wu D."/>
            <person name="Verbarg S."/>
            <person name="Frueling A."/>
            <person name="Brambilla E."/>
            <person name="Klenk H.-P."/>
            <person name="Eisen J.A."/>
        </authorList>
    </citation>
    <scope>NUCLEOTIDE SEQUENCE</scope>
    <source>
        <strain>DSM 1100</strain>
    </source>
</reference>
<dbReference type="GO" id="GO:0003677">
    <property type="term" value="F:DNA binding"/>
    <property type="evidence" value="ECO:0007669"/>
    <property type="project" value="UniProtKB-KW"/>
</dbReference>
<dbReference type="Gene3D" id="1.10.1740.10">
    <property type="match status" value="1"/>
</dbReference>
<keyword evidence="4" id="KW-0238">DNA-binding</keyword>
<evidence type="ECO:0000256" key="5">
    <source>
        <dbReference type="ARBA" id="ARBA00023163"/>
    </source>
</evidence>
<evidence type="ECO:0000313" key="7">
    <source>
        <dbReference type="EMBL" id="AEE54366.1"/>
    </source>
</evidence>
<keyword evidence="3" id="KW-0731">Sigma factor</keyword>
<dbReference type="InterPro" id="IPR013325">
    <property type="entry name" value="RNA_pol_sigma_r2"/>
</dbReference>
<reference evidence="7 8" key="1">
    <citation type="journal article" date="2011" name="Stand. Genomic Sci.">
        <title>Complete genome sequence of Haliscomenobacter hydrossis type strain (O).</title>
        <authorList>
            <consortium name="US DOE Joint Genome Institute (JGI-PGF)"/>
            <person name="Daligault H."/>
            <person name="Lapidus A."/>
            <person name="Zeytun A."/>
            <person name="Nolan M."/>
            <person name="Lucas S."/>
            <person name="Del Rio T.G."/>
            <person name="Tice H."/>
            <person name="Cheng J.F."/>
            <person name="Tapia R."/>
            <person name="Han C."/>
            <person name="Goodwin L."/>
            <person name="Pitluck S."/>
            <person name="Liolios K."/>
            <person name="Pagani I."/>
            <person name="Ivanova N."/>
            <person name="Huntemann M."/>
            <person name="Mavromatis K."/>
            <person name="Mikhailova N."/>
            <person name="Pati A."/>
            <person name="Chen A."/>
            <person name="Palaniappan K."/>
            <person name="Land M."/>
            <person name="Hauser L."/>
            <person name="Brambilla E.M."/>
            <person name="Rohde M."/>
            <person name="Verbarg S."/>
            <person name="Goker M."/>
            <person name="Bristow J."/>
            <person name="Eisen J.A."/>
            <person name="Markowitz V."/>
            <person name="Hugenholtz P."/>
            <person name="Kyrpides N.C."/>
            <person name="Klenk H.P."/>
            <person name="Woyke T."/>
        </authorList>
    </citation>
    <scope>NUCLEOTIDE SEQUENCE [LARGE SCALE GENOMIC DNA]</scope>
    <source>
        <strain evidence="8">ATCC 27775 / DSM 1100 / LMG 10767 / O</strain>
        <plasmid evidence="8">Plasmid pHALHY01</plasmid>
    </source>
</reference>
<dbReference type="RefSeq" id="WP_013768883.1">
    <property type="nucleotide sequence ID" value="NC_015511.1"/>
</dbReference>
<dbReference type="PANTHER" id="PTHR43133">
    <property type="entry name" value="RNA POLYMERASE ECF-TYPE SIGMA FACTO"/>
    <property type="match status" value="1"/>
</dbReference>
<feature type="domain" description="RNA polymerase sigma-70 region 2" evidence="6">
    <location>
        <begin position="16"/>
        <end position="79"/>
    </location>
</feature>
<keyword evidence="2" id="KW-0805">Transcription regulation</keyword>
<dbReference type="SUPFAM" id="SSF88659">
    <property type="entry name" value="Sigma3 and sigma4 domains of RNA polymerase sigma factors"/>
    <property type="match status" value="1"/>
</dbReference>
<dbReference type="KEGG" id="hhy:Halhy_6550"/>
<dbReference type="NCBIfam" id="TIGR02937">
    <property type="entry name" value="sigma70-ECF"/>
    <property type="match status" value="1"/>
</dbReference>
<dbReference type="Proteomes" id="UP000008461">
    <property type="component" value="Plasmid pHALHY01"/>
</dbReference>